<name>A0A369Q3E3_9SPHI</name>
<sequence>MKAYKIVFLFVLCFGISPALGQKSADVLIKQLHQPHLKSIMVASHRGDWRNAPENSLQAFSSAMAMGVDIIELDLKLSKDNVLIILHDQTLNRSTTGKGKPSDFTLTELKEFRLRDGLGAPTRQQIPTLEEVMLLAKGKVLVNLDHSFPFYNEAYKVLIKTGTLEQALFKTEKPYAELKNRYPELLDKITFMPVVLLDKPDARQIILEYQKYMMPVACELVFKSDTSSVIKDGRFVVSGGSKLWVNSLWPNISGGHDDELAIQGNTKDSWDWLIDCGVTMIQTDRPKELIEYLRKRKLHN</sequence>
<dbReference type="GO" id="GO:0005886">
    <property type="term" value="C:plasma membrane"/>
    <property type="evidence" value="ECO:0007669"/>
    <property type="project" value="TreeGrafter"/>
</dbReference>
<dbReference type="PANTHER" id="PTHR46320:SF1">
    <property type="entry name" value="GLYCEROPHOSPHODIESTER PHOSPHODIESTERASE 1"/>
    <property type="match status" value="1"/>
</dbReference>
<organism evidence="3 4">
    <name type="scientific">Pedobacter chinensis</name>
    <dbReference type="NCBI Taxonomy" id="2282421"/>
    <lineage>
        <taxon>Bacteria</taxon>
        <taxon>Pseudomonadati</taxon>
        <taxon>Bacteroidota</taxon>
        <taxon>Sphingobacteriia</taxon>
        <taxon>Sphingobacteriales</taxon>
        <taxon>Sphingobacteriaceae</taxon>
        <taxon>Pedobacter</taxon>
    </lineage>
</organism>
<keyword evidence="1" id="KW-0732">Signal</keyword>
<proteinExistence type="predicted"/>
<dbReference type="Gene3D" id="3.20.20.190">
    <property type="entry name" value="Phosphatidylinositol (PI) phosphodiesterase"/>
    <property type="match status" value="1"/>
</dbReference>
<dbReference type="Pfam" id="PF03009">
    <property type="entry name" value="GDPD"/>
    <property type="match status" value="1"/>
</dbReference>
<evidence type="ECO:0000313" key="4">
    <source>
        <dbReference type="Proteomes" id="UP000253961"/>
    </source>
</evidence>
<protein>
    <submittedName>
        <fullName evidence="3">Glycerophosphodiester phosphodiesterase</fullName>
    </submittedName>
</protein>
<dbReference type="GO" id="GO:0070291">
    <property type="term" value="P:N-acylethanolamine metabolic process"/>
    <property type="evidence" value="ECO:0007669"/>
    <property type="project" value="TreeGrafter"/>
</dbReference>
<keyword evidence="4" id="KW-1185">Reference proteome</keyword>
<dbReference type="Pfam" id="PF16387">
    <property type="entry name" value="DUF4996"/>
    <property type="match status" value="1"/>
</dbReference>
<feature type="signal peptide" evidence="1">
    <location>
        <begin position="1"/>
        <end position="21"/>
    </location>
</feature>
<dbReference type="EMBL" id="QPKV01000003">
    <property type="protein sequence ID" value="RDC57536.1"/>
    <property type="molecule type" value="Genomic_DNA"/>
</dbReference>
<accession>A0A369Q3E3</accession>
<dbReference type="SUPFAM" id="SSF51695">
    <property type="entry name" value="PLC-like phosphodiesterases"/>
    <property type="match status" value="1"/>
</dbReference>
<dbReference type="OrthoDB" id="384721at2"/>
<dbReference type="PROSITE" id="PS51704">
    <property type="entry name" value="GP_PDE"/>
    <property type="match status" value="1"/>
</dbReference>
<comment type="caution">
    <text evidence="3">The sequence shown here is derived from an EMBL/GenBank/DDBJ whole genome shotgun (WGS) entry which is preliminary data.</text>
</comment>
<dbReference type="PANTHER" id="PTHR46320">
    <property type="entry name" value="GLYCEROPHOSPHODIESTER PHOSPHODIESTERASE 1"/>
    <property type="match status" value="1"/>
</dbReference>
<gene>
    <name evidence="3" type="ORF">DU508_05415</name>
</gene>
<evidence type="ECO:0000259" key="2">
    <source>
        <dbReference type="PROSITE" id="PS51704"/>
    </source>
</evidence>
<evidence type="ECO:0000313" key="3">
    <source>
        <dbReference type="EMBL" id="RDC57536.1"/>
    </source>
</evidence>
<dbReference type="GO" id="GO:0008889">
    <property type="term" value="F:glycerophosphodiester phosphodiesterase activity"/>
    <property type="evidence" value="ECO:0007669"/>
    <property type="project" value="TreeGrafter"/>
</dbReference>
<dbReference type="InterPro" id="IPR030395">
    <property type="entry name" value="GP_PDE_dom"/>
</dbReference>
<dbReference type="GO" id="GO:0006644">
    <property type="term" value="P:phospholipid metabolic process"/>
    <property type="evidence" value="ECO:0007669"/>
    <property type="project" value="TreeGrafter"/>
</dbReference>
<dbReference type="Proteomes" id="UP000253961">
    <property type="component" value="Unassembled WGS sequence"/>
</dbReference>
<dbReference type="AlphaFoldDB" id="A0A369Q3E3"/>
<reference evidence="3 4" key="1">
    <citation type="submission" date="2018-07" db="EMBL/GenBank/DDBJ databases">
        <title>Pedobacter sp. nov., isolated from soil.</title>
        <authorList>
            <person name="Zhou L.Y."/>
            <person name="Du Z.J."/>
        </authorList>
    </citation>
    <scope>NUCLEOTIDE SEQUENCE [LARGE SCALE GENOMIC DNA]</scope>
    <source>
        <strain evidence="3 4">JDX94</strain>
    </source>
</reference>
<feature type="domain" description="GP-PDE" evidence="2">
    <location>
        <begin position="40"/>
        <end position="293"/>
    </location>
</feature>
<dbReference type="CDD" id="cd08566">
    <property type="entry name" value="GDPD_AtGDE_like"/>
    <property type="match status" value="1"/>
</dbReference>
<dbReference type="InterPro" id="IPR032160">
    <property type="entry name" value="DUF4996"/>
</dbReference>
<evidence type="ECO:0000256" key="1">
    <source>
        <dbReference type="SAM" id="SignalP"/>
    </source>
</evidence>
<dbReference type="GO" id="GO:0006580">
    <property type="term" value="P:ethanolamine metabolic process"/>
    <property type="evidence" value="ECO:0007669"/>
    <property type="project" value="TreeGrafter"/>
</dbReference>
<feature type="chain" id="PRO_5016918126" evidence="1">
    <location>
        <begin position="22"/>
        <end position="300"/>
    </location>
</feature>
<dbReference type="InterPro" id="IPR017946">
    <property type="entry name" value="PLC-like_Pdiesterase_TIM-brl"/>
</dbReference>